<evidence type="ECO:0000313" key="3">
    <source>
        <dbReference type="EMBL" id="TQM78938.1"/>
    </source>
</evidence>
<keyword evidence="4" id="KW-1185">Reference proteome</keyword>
<dbReference type="AlphaFoldDB" id="A0A543J800"/>
<evidence type="ECO:0000256" key="1">
    <source>
        <dbReference type="SAM" id="MobiDB-lite"/>
    </source>
</evidence>
<feature type="transmembrane region" description="Helical" evidence="2">
    <location>
        <begin position="77"/>
        <end position="97"/>
    </location>
</feature>
<protein>
    <submittedName>
        <fullName evidence="3">Uncharacterized protein</fullName>
    </submittedName>
</protein>
<feature type="transmembrane region" description="Helical" evidence="2">
    <location>
        <begin position="103"/>
        <end position="119"/>
    </location>
</feature>
<evidence type="ECO:0000313" key="4">
    <source>
        <dbReference type="Proteomes" id="UP000316628"/>
    </source>
</evidence>
<gene>
    <name evidence="3" type="ORF">FHX81_1227</name>
</gene>
<comment type="caution">
    <text evidence="3">The sequence shown here is derived from an EMBL/GenBank/DDBJ whole genome shotgun (WGS) entry which is preliminary data.</text>
</comment>
<sequence>MDGTPRVTTVLVAGFVALNAMAGSFGLLGGGIDMGPTITGLFPWHSAAVAGISLLAVVGVPMATAVLLALRRDQRWSVASMAAGLVLVGWIVVQVAVIRTFSWMQPASVIAGLVVYAAGRRGRNASDVPVRRGPSPASTRRPRRDA</sequence>
<dbReference type="OrthoDB" id="3630641at2"/>
<dbReference type="RefSeq" id="WP_141975868.1">
    <property type="nucleotide sequence ID" value="NZ_VFPP01000001.1"/>
</dbReference>
<dbReference type="EMBL" id="VFPP01000001">
    <property type="protein sequence ID" value="TQM78938.1"/>
    <property type="molecule type" value="Genomic_DNA"/>
</dbReference>
<feature type="region of interest" description="Disordered" evidence="1">
    <location>
        <begin position="126"/>
        <end position="146"/>
    </location>
</feature>
<feature type="transmembrane region" description="Helical" evidence="2">
    <location>
        <begin position="46"/>
        <end position="70"/>
    </location>
</feature>
<evidence type="ECO:0000256" key="2">
    <source>
        <dbReference type="SAM" id="Phobius"/>
    </source>
</evidence>
<dbReference type="Proteomes" id="UP000316628">
    <property type="component" value="Unassembled WGS sequence"/>
</dbReference>
<reference evidence="3 4" key="1">
    <citation type="submission" date="2019-06" db="EMBL/GenBank/DDBJ databases">
        <title>Sequencing the genomes of 1000 actinobacteria strains.</title>
        <authorList>
            <person name="Klenk H.-P."/>
        </authorList>
    </citation>
    <scope>NUCLEOTIDE SEQUENCE [LARGE SCALE GENOMIC DNA]</scope>
    <source>
        <strain evidence="3 4">DSM 45456</strain>
    </source>
</reference>
<organism evidence="3 4">
    <name type="scientific">Saccharothrix saharensis</name>
    <dbReference type="NCBI Taxonomy" id="571190"/>
    <lineage>
        <taxon>Bacteria</taxon>
        <taxon>Bacillati</taxon>
        <taxon>Actinomycetota</taxon>
        <taxon>Actinomycetes</taxon>
        <taxon>Pseudonocardiales</taxon>
        <taxon>Pseudonocardiaceae</taxon>
        <taxon>Saccharothrix</taxon>
    </lineage>
</organism>
<keyword evidence="2" id="KW-1133">Transmembrane helix</keyword>
<keyword evidence="2" id="KW-0812">Transmembrane</keyword>
<proteinExistence type="predicted"/>
<name>A0A543J800_9PSEU</name>
<keyword evidence="2" id="KW-0472">Membrane</keyword>
<accession>A0A543J800</accession>